<evidence type="ECO:0000256" key="2">
    <source>
        <dbReference type="ARBA" id="ARBA00022737"/>
    </source>
</evidence>
<protein>
    <recommendedName>
        <fullName evidence="5">HTH myb-type domain-containing protein</fullName>
    </recommendedName>
</protein>
<evidence type="ECO:0000256" key="1">
    <source>
        <dbReference type="ARBA" id="ARBA00004123"/>
    </source>
</evidence>
<dbReference type="GO" id="GO:0005634">
    <property type="term" value="C:nucleus"/>
    <property type="evidence" value="ECO:0007669"/>
    <property type="project" value="UniProtKB-SubCell"/>
</dbReference>
<evidence type="ECO:0000259" key="5">
    <source>
        <dbReference type="PROSITE" id="PS51294"/>
    </source>
</evidence>
<dbReference type="PROSITE" id="PS51294">
    <property type="entry name" value="HTH_MYB"/>
    <property type="match status" value="1"/>
</dbReference>
<reference evidence="6 7" key="1">
    <citation type="journal article" date="2013" name="Proc. Natl. Acad. Sci. U.S.A.">
        <title>Fine-scale variation in meiotic recombination in Mimulus inferred from population shotgun sequencing.</title>
        <authorList>
            <person name="Hellsten U."/>
            <person name="Wright K.M."/>
            <person name="Jenkins J."/>
            <person name="Shu S."/>
            <person name="Yuan Y."/>
            <person name="Wessler S.R."/>
            <person name="Schmutz J."/>
            <person name="Willis J.H."/>
            <person name="Rokhsar D.S."/>
        </authorList>
    </citation>
    <scope>NUCLEOTIDE SEQUENCE [LARGE SCALE GENOMIC DNA]</scope>
    <source>
        <strain evidence="7">cv. DUN x IM62</strain>
    </source>
</reference>
<dbReference type="EMBL" id="KI631311">
    <property type="protein sequence ID" value="EYU28787.1"/>
    <property type="molecule type" value="Genomic_DNA"/>
</dbReference>
<dbReference type="Pfam" id="PF00249">
    <property type="entry name" value="Myb_DNA-binding"/>
    <property type="match status" value="1"/>
</dbReference>
<keyword evidence="4" id="KW-0539">Nucleus</keyword>
<feature type="domain" description="HTH myb-type" evidence="5">
    <location>
        <begin position="16"/>
        <end position="40"/>
    </location>
</feature>
<dbReference type="GO" id="GO:0003677">
    <property type="term" value="F:DNA binding"/>
    <property type="evidence" value="ECO:0007669"/>
    <property type="project" value="UniProtKB-KW"/>
</dbReference>
<keyword evidence="3" id="KW-0238">DNA-binding</keyword>
<accession>A0A022QJ89</accession>
<dbReference type="SUPFAM" id="SSF46689">
    <property type="entry name" value="Homeodomain-like"/>
    <property type="match status" value="1"/>
</dbReference>
<feature type="non-terminal residue" evidence="6">
    <location>
        <position position="214"/>
    </location>
</feature>
<dbReference type="STRING" id="4155.A0A022QJ89"/>
<gene>
    <name evidence="6" type="ORF">MIMGU_mgv1a023201mg</name>
</gene>
<proteinExistence type="predicted"/>
<dbReference type="eggNOG" id="KOG0048">
    <property type="taxonomic scope" value="Eukaryota"/>
</dbReference>
<keyword evidence="7" id="KW-1185">Reference proteome</keyword>
<sequence length="214" mass="24461">MCEVLNAHCTTQIFTIASHLPKRTDNEIKNYWNTHLKKRLTKMGIDPTTHKPMSHALISQPKDLSHMAQWETARLEAESRIVRESKLALSNPNPNPNYYNYHYHYYNKTATAAAAPPPPPPPPPPRPPCLDILKVWQGMTWTNPRKDHTMVNNNNNNNRGFTADHGMLMANYTPAPPLSDGLTIHESAFLNDGRETSHEDDQQIKEVIFFEDNK</sequence>
<organism evidence="6 7">
    <name type="scientific">Erythranthe guttata</name>
    <name type="common">Yellow monkey flower</name>
    <name type="synonym">Mimulus guttatus</name>
    <dbReference type="NCBI Taxonomy" id="4155"/>
    <lineage>
        <taxon>Eukaryota</taxon>
        <taxon>Viridiplantae</taxon>
        <taxon>Streptophyta</taxon>
        <taxon>Embryophyta</taxon>
        <taxon>Tracheophyta</taxon>
        <taxon>Spermatophyta</taxon>
        <taxon>Magnoliopsida</taxon>
        <taxon>eudicotyledons</taxon>
        <taxon>Gunneridae</taxon>
        <taxon>Pentapetalae</taxon>
        <taxon>asterids</taxon>
        <taxon>lamiids</taxon>
        <taxon>Lamiales</taxon>
        <taxon>Phrymaceae</taxon>
        <taxon>Erythranthe</taxon>
    </lineage>
</organism>
<dbReference type="InterPro" id="IPR009057">
    <property type="entry name" value="Homeodomain-like_sf"/>
</dbReference>
<name>A0A022QJ89_ERYGU</name>
<comment type="subcellular location">
    <subcellularLocation>
        <location evidence="1">Nucleus</location>
    </subcellularLocation>
</comment>
<dbReference type="InterPro" id="IPR001005">
    <property type="entry name" value="SANT/Myb"/>
</dbReference>
<evidence type="ECO:0000313" key="6">
    <source>
        <dbReference type="EMBL" id="EYU28787.1"/>
    </source>
</evidence>
<evidence type="ECO:0000256" key="3">
    <source>
        <dbReference type="ARBA" id="ARBA00023125"/>
    </source>
</evidence>
<dbReference type="InterPro" id="IPR015495">
    <property type="entry name" value="Myb_TF_plants"/>
</dbReference>
<dbReference type="InterPro" id="IPR017930">
    <property type="entry name" value="Myb_dom"/>
</dbReference>
<dbReference type="PANTHER" id="PTHR47994:SF5">
    <property type="entry name" value="F14D16.11-RELATED"/>
    <property type="match status" value="1"/>
</dbReference>
<dbReference type="Gene3D" id="1.10.10.60">
    <property type="entry name" value="Homeodomain-like"/>
    <property type="match status" value="1"/>
</dbReference>
<dbReference type="Proteomes" id="UP000030748">
    <property type="component" value="Unassembled WGS sequence"/>
</dbReference>
<dbReference type="CDD" id="cd00167">
    <property type="entry name" value="SANT"/>
    <property type="match status" value="1"/>
</dbReference>
<dbReference type="AlphaFoldDB" id="A0A022QJ89"/>
<evidence type="ECO:0000256" key="4">
    <source>
        <dbReference type="ARBA" id="ARBA00023242"/>
    </source>
</evidence>
<evidence type="ECO:0000313" key="7">
    <source>
        <dbReference type="Proteomes" id="UP000030748"/>
    </source>
</evidence>
<dbReference type="PANTHER" id="PTHR47994">
    <property type="entry name" value="F14D16.11-RELATED"/>
    <property type="match status" value="1"/>
</dbReference>
<keyword evidence="2" id="KW-0677">Repeat</keyword>